<evidence type="ECO:0000256" key="1">
    <source>
        <dbReference type="SAM" id="Phobius"/>
    </source>
</evidence>
<dbReference type="EMBL" id="CP004885">
    <property type="protein sequence ID" value="AGX86374.1"/>
    <property type="molecule type" value="Genomic_DNA"/>
</dbReference>
<dbReference type="Gene3D" id="3.40.50.720">
    <property type="entry name" value="NAD(P)-binding Rossmann-like Domain"/>
    <property type="match status" value="1"/>
</dbReference>
<dbReference type="SUPFAM" id="SSF51735">
    <property type="entry name" value="NAD(P)-binding Rossmann-fold domains"/>
    <property type="match status" value="1"/>
</dbReference>
<dbReference type="HOGENOM" id="CLU_362368_0_0_4"/>
<dbReference type="AlphaFoldDB" id="U5N886"/>
<dbReference type="InterPro" id="IPR003148">
    <property type="entry name" value="RCK_N"/>
</dbReference>
<dbReference type="eggNOG" id="COG1226">
    <property type="taxonomic scope" value="Bacteria"/>
</dbReference>
<feature type="domain" description="RCK N-terminal" evidence="3">
    <location>
        <begin position="119"/>
        <end position="201"/>
    </location>
</feature>
<accession>U5N886</accession>
<keyword evidence="1" id="KW-0472">Membrane</keyword>
<dbReference type="RefSeq" id="WP_022771197.1">
    <property type="nucleotide sequence ID" value="NC_022576.1"/>
</dbReference>
<keyword evidence="1" id="KW-1133">Transmembrane helix</keyword>
<dbReference type="Pfam" id="PF02026">
    <property type="entry name" value="RyR"/>
    <property type="match status" value="1"/>
</dbReference>
<dbReference type="Gene3D" id="6.20.350.10">
    <property type="match status" value="1"/>
</dbReference>
<dbReference type="KEGG" id="cbx:Cenrod_0247"/>
<reference evidence="4 5" key="1">
    <citation type="journal article" date="2013" name="Genome Biol.">
        <title>Genomic analysis reveals key aspects of prokaryotic symbiosis in the phototrophic consortium "Chlorochromatium aggregatum".</title>
        <authorList>
            <person name="Liu Z."/>
            <person name="Muller J."/>
            <person name="Li T."/>
            <person name="Alvey R.M."/>
            <person name="Vogl K."/>
            <person name="Frigaard N.U."/>
            <person name="Rockwell N.C."/>
            <person name="Boyd E.S."/>
            <person name="Tomsho L.P."/>
            <person name="Schuster S.C."/>
            <person name="Henke P."/>
            <person name="Rohde M."/>
            <person name="Overmann J."/>
            <person name="Bryant D.A."/>
        </authorList>
    </citation>
    <scope>NUCLEOTIDE SEQUENCE [LARGE SCALE GENOMIC DNA]</scope>
    <source>
        <strain evidence="4">CR</strain>
    </source>
</reference>
<evidence type="ECO:0000259" key="3">
    <source>
        <dbReference type="Pfam" id="PF02254"/>
    </source>
</evidence>
<keyword evidence="1" id="KW-0812">Transmembrane</keyword>
<sequence>MAHPDIRHGLADWRGRTVVVAVFLLLAAHGLALWGFAIGLPPAPWGDEVRHAQRVAFGALGLVWAPWQVPTPDAAWPAPMGRWVLPALGLWLCAEGCAVGLRRYLRRRWMVQRGGHAVLLGWCPVTWELVQPWLRAGRQVLVVAENEDARRAALQAGAAIVSGRWDDERVLIHSGIAAAHTVACIAGRDTENIDAAVHVARLVAAQRDRSLIPLQLLVHVGDPFLRASVGGQIDQFAAREVVQWKLFSTAQIAVRRLLRDAPLHFWRVPSQPVASLVCCTDEETLPRQGQSAPHSSPCQQCAADVDTQPTLQDSERYQAPRLWIVGTTPLAEELAVATLRQARYPSLALVGRDAEEFRASFLARWPGACAVANMVFLSAPAELGEAGLSHLLSLLPNPTGIHFCHEDDGVNLAASLTVQRAFVQANFPLPPLYLHCVHPGKQALRGALGMHPWFLHFGTAAEVAQEILMGEQLDAVAERIHERYVNDSLARGDALGSRRSLQHWPLLAEDLKDDNRWAADHHFIKVQDLRLALVPRQEVPGTFQWNAAQVEALSRTEHDRWMVQRLLTGWQYAAERDDARKQHPDIVPWEELPENRRELDREVVRQMPELFAQMGWALCRCQYLLVRGPRTPWAFPEAFDHAIDTILATACTAPPQAVVLWLGADSALAWRVAERMQAAKRGRIGLILTEPLDGYLRGLPDDPTRARVLTLLRQASGVLYLPDRRDAMPALQPDRVLQLSIDGSDLPTQGFDWAVDAAGRVLRRPPHEAAP</sequence>
<protein>
    <submittedName>
        <fullName evidence="4">TrkA-N domain protein</fullName>
    </submittedName>
</protein>
<organism evidence="4 5">
    <name type="scientific">Candidatus Symbiobacter mobilis CR</name>
    <dbReference type="NCBI Taxonomy" id="946483"/>
    <lineage>
        <taxon>Bacteria</taxon>
        <taxon>Pseudomonadati</taxon>
        <taxon>Pseudomonadota</taxon>
        <taxon>Betaproteobacteria</taxon>
        <taxon>Burkholderiales</taxon>
        <taxon>Comamonadaceae</taxon>
    </lineage>
</organism>
<dbReference type="GO" id="GO:0006813">
    <property type="term" value="P:potassium ion transport"/>
    <property type="evidence" value="ECO:0007669"/>
    <property type="project" value="InterPro"/>
</dbReference>
<dbReference type="InterPro" id="IPR036291">
    <property type="entry name" value="NAD(P)-bd_dom_sf"/>
</dbReference>
<gene>
    <name evidence="4" type="ORF">Cenrod_0247</name>
</gene>
<evidence type="ECO:0000259" key="2">
    <source>
        <dbReference type="Pfam" id="PF02026"/>
    </source>
</evidence>
<feature type="transmembrane region" description="Helical" evidence="1">
    <location>
        <begin position="20"/>
        <end position="40"/>
    </location>
</feature>
<evidence type="ECO:0000313" key="5">
    <source>
        <dbReference type="Proteomes" id="UP000017184"/>
    </source>
</evidence>
<dbReference type="STRING" id="946483.Cenrod_0247"/>
<feature type="domain" description="Ryanodine receptor Ryr" evidence="2">
    <location>
        <begin position="549"/>
        <end position="618"/>
    </location>
</feature>
<dbReference type="Pfam" id="PF02254">
    <property type="entry name" value="TrkA_N"/>
    <property type="match status" value="1"/>
</dbReference>
<evidence type="ECO:0000313" key="4">
    <source>
        <dbReference type="EMBL" id="AGX86374.1"/>
    </source>
</evidence>
<keyword evidence="5" id="KW-1185">Reference proteome</keyword>
<dbReference type="InterPro" id="IPR003032">
    <property type="entry name" value="Ryanodine_rcpt"/>
</dbReference>
<proteinExistence type="predicted"/>
<name>U5N886_9BURK</name>
<dbReference type="Proteomes" id="UP000017184">
    <property type="component" value="Chromosome"/>
</dbReference>